<dbReference type="InterPro" id="IPR028994">
    <property type="entry name" value="Integrin_alpha_N"/>
</dbReference>
<dbReference type="EMBL" id="CP000961">
    <property type="protein sequence ID" value="ACA89093.1"/>
    <property type="molecule type" value="Genomic_DNA"/>
</dbReference>
<dbReference type="HOGENOM" id="CLU_323348_0_0_6"/>
<evidence type="ECO:0000313" key="2">
    <source>
        <dbReference type="EMBL" id="ACA89093.1"/>
    </source>
</evidence>
<feature type="chain" id="PRO_5002767263" description="FG-GAP repeat protein" evidence="1">
    <location>
        <begin position="20"/>
        <end position="894"/>
    </location>
</feature>
<dbReference type="KEGG" id="swd:Swoo_4844"/>
<sequence precursor="true">MLRKTALSLLLLVTAACGGGGESSDNGSNSGTTTPVSVTNDITGTWLEYVEEFDCKEVYQFYSDSTFSVQTGGEFIEGVFTFENTVSTGQAHKLELTFESQNGEADCQGDRGNIVGQIATLFIKFNSDHQLSFYASVDAVEVITELDRNVPIDTNPLSTAILAGERASISLIQESYQLINPQLLYGPQGMTFDANGVIHWQPDNLFFTREQEYNFAISAENSIEDKLLVVRVVDDLAQQPLVRTGIEIPYSSNNLWVADFDGDGKNELLSSSSEGVISLLSHTGASYRQEWVYPYAPIGDSRTLKTVAQDINHDNRTDIIVLSDHGLYRITDLSKPMETIYEDETLTFLDVGGNDNSNASSDDLVMLTFGTMGHQVHLINANTGKIKFSYSVSAATTQVRLANVDEDEQLELVTNSGYVFDSISGENEWLFFSGFGDDISLGDIDGDGVAEIVGAPRWGKVSVYSVISKSLLFDMTTERDNICTVKTANIDSDPDSEILIGNCQWGYIYAVDVQEEKPVEVWRLDLIEHSSSSIVTGDIDNDGADEIVWGSGHTSSGPDIIAVADLGVEPQIAWSSEIEQQLLRFTSSGWGQISPGNFSTVFVAPSSSSHSGQRIIVMDNLGELRFSDETASNWNRSKHAKVIDYNHDGYADIFLGSSDLYDGFLLVKELDTFRTLWGGEGEQSKDYGIIESLDVDGDGQEDLLAVSGTRIQLLDVTEQRLFDEKVFGSHITDLLIFERDGINYLSVSTYSEVIIYEVSNSKLIQRTRENIYCERIGYRTSDASLICSEGTGYNKITSYDLDLVPRVSIALDEEVTDFIVVDDNALVASRSGVYSNEEKFYISEVDLTTGKIIWQGPNLLGPIYPRSLHFINKTDSFDRNRLTFSTENAMYLTR</sequence>
<evidence type="ECO:0008006" key="4">
    <source>
        <dbReference type="Google" id="ProtNLM"/>
    </source>
</evidence>
<gene>
    <name evidence="2" type="ordered locus">Swoo_4844</name>
</gene>
<dbReference type="AlphaFoldDB" id="B1KP62"/>
<proteinExistence type="predicted"/>
<feature type="signal peptide" evidence="1">
    <location>
        <begin position="1"/>
        <end position="19"/>
    </location>
</feature>
<dbReference type="Gene3D" id="2.130.10.130">
    <property type="entry name" value="Integrin alpha, N-terminal"/>
    <property type="match status" value="1"/>
</dbReference>
<dbReference type="SUPFAM" id="SSF69318">
    <property type="entry name" value="Integrin alpha N-terminal domain"/>
    <property type="match status" value="1"/>
</dbReference>
<dbReference type="RefSeq" id="WP_012327410.1">
    <property type="nucleotide sequence ID" value="NC_010506.1"/>
</dbReference>
<dbReference type="STRING" id="392500.Swoo_4844"/>
<evidence type="ECO:0000256" key="1">
    <source>
        <dbReference type="SAM" id="SignalP"/>
    </source>
</evidence>
<dbReference type="PANTHER" id="PTHR46580">
    <property type="entry name" value="SENSOR KINASE-RELATED"/>
    <property type="match status" value="1"/>
</dbReference>
<dbReference type="PROSITE" id="PS51257">
    <property type="entry name" value="PROKAR_LIPOPROTEIN"/>
    <property type="match status" value="1"/>
</dbReference>
<accession>B1KP62</accession>
<evidence type="ECO:0000313" key="3">
    <source>
        <dbReference type="Proteomes" id="UP000002168"/>
    </source>
</evidence>
<dbReference type="Proteomes" id="UP000002168">
    <property type="component" value="Chromosome"/>
</dbReference>
<reference evidence="2 3" key="1">
    <citation type="submission" date="2008-02" db="EMBL/GenBank/DDBJ databases">
        <title>Complete sequence of Shewanella woodyi ATCC 51908.</title>
        <authorList>
            <consortium name="US DOE Joint Genome Institute"/>
            <person name="Copeland A."/>
            <person name="Lucas S."/>
            <person name="Lapidus A."/>
            <person name="Glavina del Rio T."/>
            <person name="Dalin E."/>
            <person name="Tice H."/>
            <person name="Bruce D."/>
            <person name="Goodwin L."/>
            <person name="Pitluck S."/>
            <person name="Sims D."/>
            <person name="Brettin T."/>
            <person name="Detter J.C."/>
            <person name="Han C."/>
            <person name="Kuske C.R."/>
            <person name="Schmutz J."/>
            <person name="Larimer F."/>
            <person name="Land M."/>
            <person name="Hauser L."/>
            <person name="Kyrpides N."/>
            <person name="Lykidis A."/>
            <person name="Zhao J.-S."/>
            <person name="Richardson P."/>
        </authorList>
    </citation>
    <scope>NUCLEOTIDE SEQUENCE [LARGE SCALE GENOMIC DNA]</scope>
    <source>
        <strain evidence="3">ATCC 51908 / MS32</strain>
    </source>
</reference>
<protein>
    <recommendedName>
        <fullName evidence="4">FG-GAP repeat protein</fullName>
    </recommendedName>
</protein>
<keyword evidence="1" id="KW-0732">Signal</keyword>
<dbReference type="PANTHER" id="PTHR46580:SF2">
    <property type="entry name" value="MAM DOMAIN-CONTAINING PROTEIN"/>
    <property type="match status" value="1"/>
</dbReference>
<name>B1KP62_SHEWM</name>
<dbReference type="eggNOG" id="ENOG5033STF">
    <property type="taxonomic scope" value="Bacteria"/>
</dbReference>
<keyword evidence="3" id="KW-1185">Reference proteome</keyword>
<organism evidence="2 3">
    <name type="scientific">Shewanella woodyi (strain ATCC 51908 / MS32)</name>
    <dbReference type="NCBI Taxonomy" id="392500"/>
    <lineage>
        <taxon>Bacteria</taxon>
        <taxon>Pseudomonadati</taxon>
        <taxon>Pseudomonadota</taxon>
        <taxon>Gammaproteobacteria</taxon>
        <taxon>Alteromonadales</taxon>
        <taxon>Shewanellaceae</taxon>
        <taxon>Shewanella</taxon>
    </lineage>
</organism>
<dbReference type="SUPFAM" id="SSF101898">
    <property type="entry name" value="NHL repeat"/>
    <property type="match status" value="1"/>
</dbReference>